<dbReference type="PROSITE" id="PS51755">
    <property type="entry name" value="OMPR_PHOB"/>
    <property type="match status" value="1"/>
</dbReference>
<dbReference type="NCBIfam" id="TIGR02154">
    <property type="entry name" value="PhoB"/>
    <property type="match status" value="1"/>
</dbReference>
<dbReference type="Pfam" id="PF00486">
    <property type="entry name" value="Trans_reg_C"/>
    <property type="match status" value="1"/>
</dbReference>
<dbReference type="InterPro" id="IPR001867">
    <property type="entry name" value="OmpR/PhoB-type_DNA-bd"/>
</dbReference>
<keyword evidence="9 14" id="KW-0238">DNA-binding</keyword>
<keyword evidence="11" id="KW-0804">Transcription</keyword>
<dbReference type="Gene3D" id="3.40.50.2300">
    <property type="match status" value="1"/>
</dbReference>
<evidence type="ECO:0000256" key="6">
    <source>
        <dbReference type="ARBA" id="ARBA00022592"/>
    </source>
</evidence>
<dbReference type="PANTHER" id="PTHR48111:SF40">
    <property type="entry name" value="PHOSPHATE REGULON TRANSCRIPTIONAL REGULATORY PROTEIN PHOB"/>
    <property type="match status" value="1"/>
</dbReference>
<dbReference type="Gene3D" id="1.10.10.10">
    <property type="entry name" value="Winged helix-like DNA-binding domain superfamily/Winged helix DNA-binding domain"/>
    <property type="match status" value="1"/>
</dbReference>
<evidence type="ECO:0000313" key="17">
    <source>
        <dbReference type="EMBL" id="KHJ54719.1"/>
    </source>
</evidence>
<keyword evidence="10" id="KW-0010">Activator</keyword>
<dbReference type="SUPFAM" id="SSF52172">
    <property type="entry name" value="CheY-like"/>
    <property type="match status" value="1"/>
</dbReference>
<dbReference type="PROSITE" id="PS50110">
    <property type="entry name" value="RESPONSE_REGULATORY"/>
    <property type="match status" value="1"/>
</dbReference>
<gene>
    <name evidence="17" type="ORF">LA66_09035</name>
</gene>
<dbReference type="InterPro" id="IPR039420">
    <property type="entry name" value="WalR-like"/>
</dbReference>
<evidence type="ECO:0000256" key="2">
    <source>
        <dbReference type="ARBA" id="ARBA00013332"/>
    </source>
</evidence>
<dbReference type="GO" id="GO:0006355">
    <property type="term" value="P:regulation of DNA-templated transcription"/>
    <property type="evidence" value="ECO:0007669"/>
    <property type="project" value="InterPro"/>
</dbReference>
<dbReference type="FunFam" id="1.10.10.10:FF:000018">
    <property type="entry name" value="DNA-binding response regulator ResD"/>
    <property type="match status" value="1"/>
</dbReference>
<evidence type="ECO:0000256" key="7">
    <source>
        <dbReference type="ARBA" id="ARBA00023012"/>
    </source>
</evidence>
<dbReference type="InterPro" id="IPR001789">
    <property type="entry name" value="Sig_transdc_resp-reg_receiver"/>
</dbReference>
<evidence type="ECO:0000313" key="18">
    <source>
        <dbReference type="Proteomes" id="UP000030826"/>
    </source>
</evidence>
<keyword evidence="5 13" id="KW-0597">Phosphoprotein</keyword>
<evidence type="ECO:0000256" key="14">
    <source>
        <dbReference type="PROSITE-ProRule" id="PRU01091"/>
    </source>
</evidence>
<comment type="caution">
    <text evidence="17">The sequence shown here is derived from an EMBL/GenBank/DDBJ whole genome shotgun (WGS) entry which is preliminary data.</text>
</comment>
<feature type="domain" description="Response regulatory" evidence="15">
    <location>
        <begin position="4"/>
        <end position="120"/>
    </location>
</feature>
<dbReference type="GO" id="GO:0032993">
    <property type="term" value="C:protein-DNA complex"/>
    <property type="evidence" value="ECO:0007669"/>
    <property type="project" value="TreeGrafter"/>
</dbReference>
<keyword evidence="6" id="KW-0592">Phosphate transport</keyword>
<dbReference type="OrthoDB" id="9802426at2"/>
<dbReference type="Proteomes" id="UP000030826">
    <property type="component" value="Unassembled WGS sequence"/>
</dbReference>
<keyword evidence="4" id="KW-0963">Cytoplasm</keyword>
<evidence type="ECO:0000256" key="4">
    <source>
        <dbReference type="ARBA" id="ARBA00022490"/>
    </source>
</evidence>
<dbReference type="InterPro" id="IPR016032">
    <property type="entry name" value="Sig_transdc_resp-reg_C-effctor"/>
</dbReference>
<protein>
    <recommendedName>
        <fullName evidence="2">Phosphate regulon transcriptional regulatory protein PhoB</fullName>
    </recommendedName>
</protein>
<evidence type="ECO:0000256" key="10">
    <source>
        <dbReference type="ARBA" id="ARBA00023159"/>
    </source>
</evidence>
<dbReference type="GO" id="GO:0006817">
    <property type="term" value="P:phosphate ion transport"/>
    <property type="evidence" value="ECO:0007669"/>
    <property type="project" value="UniProtKB-KW"/>
</dbReference>
<dbReference type="InterPro" id="IPR036388">
    <property type="entry name" value="WH-like_DNA-bd_sf"/>
</dbReference>
<accession>A0A0B1Q2U0</accession>
<evidence type="ECO:0000256" key="1">
    <source>
        <dbReference type="ARBA" id="ARBA00004496"/>
    </source>
</evidence>
<dbReference type="CDD" id="cd00383">
    <property type="entry name" value="trans_reg_C"/>
    <property type="match status" value="1"/>
</dbReference>
<evidence type="ECO:0000259" key="16">
    <source>
        <dbReference type="PROSITE" id="PS51755"/>
    </source>
</evidence>
<dbReference type="GO" id="GO:0005829">
    <property type="term" value="C:cytosol"/>
    <property type="evidence" value="ECO:0007669"/>
    <property type="project" value="TreeGrafter"/>
</dbReference>
<proteinExistence type="predicted"/>
<dbReference type="STRING" id="370622.LA66_09035"/>
<dbReference type="InterPro" id="IPR011006">
    <property type="entry name" value="CheY-like_superfamily"/>
</dbReference>
<sequence>MNARVTVVEDEEALSVLLRYNLEAEGFTVDTIMRGDEADLRLKEEVPDLLILDWMLPGLSGVELCRRLRLRPETERMPIILLTARGEESERVRGLSVGADDYVVKPFSTPELMARVKGLLRRAKPERISSQLTAGDIDLDRETHRVRRAGREVKLGPTEFKLLEFLLQAPGRVFSREQLLDGVWGRDIYVDERTVDVHVGRLRKAINRGRQRDPIRTVRGAGYALDETFAAARQTAAR</sequence>
<comment type="function">
    <text evidence="12">This protein is a positive regulator for the phosphate regulon. Transcription of this operon is positively regulated by PhoB and PhoR when phosphate is limited.</text>
</comment>
<evidence type="ECO:0000256" key="8">
    <source>
        <dbReference type="ARBA" id="ARBA00023015"/>
    </source>
</evidence>
<keyword evidence="3" id="KW-0813">Transport</keyword>
<feature type="domain" description="OmpR/PhoB-type" evidence="16">
    <location>
        <begin position="129"/>
        <end position="227"/>
    </location>
</feature>
<dbReference type="Gene3D" id="6.10.250.690">
    <property type="match status" value="1"/>
</dbReference>
<dbReference type="InterPro" id="IPR011879">
    <property type="entry name" value="Sig_transdc_resp-reg_PhoB"/>
</dbReference>
<keyword evidence="8" id="KW-0805">Transcription regulation</keyword>
<evidence type="ECO:0000259" key="15">
    <source>
        <dbReference type="PROSITE" id="PS50110"/>
    </source>
</evidence>
<dbReference type="GO" id="GO:0000156">
    <property type="term" value="F:phosphorelay response regulator activity"/>
    <property type="evidence" value="ECO:0007669"/>
    <property type="project" value="InterPro"/>
</dbReference>
<dbReference type="AlphaFoldDB" id="A0A0B1Q2U0"/>
<dbReference type="SMART" id="SM00862">
    <property type="entry name" value="Trans_reg_C"/>
    <property type="match status" value="1"/>
</dbReference>
<dbReference type="SUPFAM" id="SSF46894">
    <property type="entry name" value="C-terminal effector domain of the bipartite response regulators"/>
    <property type="match status" value="1"/>
</dbReference>
<dbReference type="SMART" id="SM00448">
    <property type="entry name" value="REC"/>
    <property type="match status" value="1"/>
</dbReference>
<organism evidence="17 18">
    <name type="scientific">Aureimonas altamirensis</name>
    <dbReference type="NCBI Taxonomy" id="370622"/>
    <lineage>
        <taxon>Bacteria</taxon>
        <taxon>Pseudomonadati</taxon>
        <taxon>Pseudomonadota</taxon>
        <taxon>Alphaproteobacteria</taxon>
        <taxon>Hyphomicrobiales</taxon>
        <taxon>Aurantimonadaceae</taxon>
        <taxon>Aureimonas</taxon>
    </lineage>
</organism>
<evidence type="ECO:0000256" key="3">
    <source>
        <dbReference type="ARBA" id="ARBA00022448"/>
    </source>
</evidence>
<evidence type="ECO:0000256" key="9">
    <source>
        <dbReference type="ARBA" id="ARBA00023125"/>
    </source>
</evidence>
<reference evidence="17 18" key="1">
    <citation type="submission" date="2014-09" db="EMBL/GenBank/DDBJ databases">
        <title>Isolation and characterization of Aurantimonas altamirensis ON-56566 from clinical sample following a dog bite.</title>
        <authorList>
            <person name="Eshaghi A."/>
            <person name="Li A."/>
            <person name="Shahinas D."/>
            <person name="Bahn P."/>
            <person name="Kus J.V."/>
            <person name="Patel S.N."/>
        </authorList>
    </citation>
    <scope>NUCLEOTIDE SEQUENCE [LARGE SCALE GENOMIC DNA]</scope>
    <source>
        <strain evidence="17 18">ON-56566</strain>
    </source>
</reference>
<feature type="modified residue" description="4-aspartylphosphate" evidence="13">
    <location>
        <position position="53"/>
    </location>
</feature>
<keyword evidence="7" id="KW-0902">Two-component regulatory system</keyword>
<evidence type="ECO:0000256" key="13">
    <source>
        <dbReference type="PROSITE-ProRule" id="PRU00169"/>
    </source>
</evidence>
<name>A0A0B1Q2U0_9HYPH</name>
<dbReference type="PANTHER" id="PTHR48111">
    <property type="entry name" value="REGULATOR OF RPOS"/>
    <property type="match status" value="1"/>
</dbReference>
<dbReference type="RefSeq" id="WP_039191605.1">
    <property type="nucleotide sequence ID" value="NZ_JRFJ01000002.1"/>
</dbReference>
<evidence type="ECO:0000256" key="12">
    <source>
        <dbReference type="ARBA" id="ARBA00024735"/>
    </source>
</evidence>
<comment type="subcellular location">
    <subcellularLocation>
        <location evidence="1">Cytoplasm</location>
    </subcellularLocation>
</comment>
<evidence type="ECO:0000256" key="11">
    <source>
        <dbReference type="ARBA" id="ARBA00023163"/>
    </source>
</evidence>
<dbReference type="Pfam" id="PF00072">
    <property type="entry name" value="Response_reg"/>
    <property type="match status" value="1"/>
</dbReference>
<feature type="DNA-binding region" description="OmpR/PhoB-type" evidence="14">
    <location>
        <begin position="129"/>
        <end position="227"/>
    </location>
</feature>
<evidence type="ECO:0000256" key="5">
    <source>
        <dbReference type="ARBA" id="ARBA00022553"/>
    </source>
</evidence>
<dbReference type="GO" id="GO:0000976">
    <property type="term" value="F:transcription cis-regulatory region binding"/>
    <property type="evidence" value="ECO:0007669"/>
    <property type="project" value="TreeGrafter"/>
</dbReference>
<dbReference type="EMBL" id="JRFJ01000002">
    <property type="protein sequence ID" value="KHJ54719.1"/>
    <property type="molecule type" value="Genomic_DNA"/>
</dbReference>